<dbReference type="InterPro" id="IPR046980">
    <property type="entry name" value="KefG/KefF"/>
</dbReference>
<dbReference type="Gene3D" id="3.40.50.360">
    <property type="match status" value="1"/>
</dbReference>
<sequence>MKSTLVIVIHPNFEESVVNKLWVNELSKFPDQYYVHNLHAVYPDGVIDVKKEQELIEAYDHIVFQFPFYWFNCPPLFKTWLDEVLTYGWAYGSTSGYKLGNKKVALALSVGIDEKEYSLEGKYKYTLEQLLAPFEVTFSYIQADYRGFYAYYGIERDSSDEAIRSSITPYLQFIAKI</sequence>
<dbReference type="GeneID" id="82256963"/>
<evidence type="ECO:0000313" key="3">
    <source>
        <dbReference type="EMBL" id="SEI89915.1"/>
    </source>
</evidence>
<dbReference type="InterPro" id="IPR003680">
    <property type="entry name" value="Flavodoxin_fold"/>
</dbReference>
<feature type="domain" description="Flavodoxin-like fold" evidence="2">
    <location>
        <begin position="3"/>
        <end position="166"/>
    </location>
</feature>
<accession>A0A1H6UPF1</accession>
<dbReference type="PANTHER" id="PTHR47307:SF1">
    <property type="entry name" value="GLUTATHIONE-REGULATED POTASSIUM-EFFLUX SYSTEM ANCILLARY PROTEIN KEFG"/>
    <property type="match status" value="1"/>
</dbReference>
<evidence type="ECO:0000256" key="1">
    <source>
        <dbReference type="ARBA" id="ARBA00023002"/>
    </source>
</evidence>
<dbReference type="RefSeq" id="WP_074745812.1">
    <property type="nucleotide sequence ID" value="NZ_FNYS01000006.1"/>
</dbReference>
<dbReference type="SUPFAM" id="SSF52218">
    <property type="entry name" value="Flavoproteins"/>
    <property type="match status" value="1"/>
</dbReference>
<proteinExistence type="predicted"/>
<reference evidence="3 4" key="1">
    <citation type="submission" date="2016-10" db="EMBL/GenBank/DDBJ databases">
        <authorList>
            <person name="de Groot N.N."/>
        </authorList>
    </citation>
    <scope>NUCLEOTIDE SEQUENCE [LARGE SCALE GENOMIC DNA]</scope>
    <source>
        <strain evidence="3 4">DSM 23048</strain>
    </source>
</reference>
<gene>
    <name evidence="3" type="ORF">SAMN04488018_106169</name>
</gene>
<dbReference type="InterPro" id="IPR029039">
    <property type="entry name" value="Flavoprotein-like_sf"/>
</dbReference>
<dbReference type="PANTHER" id="PTHR47307">
    <property type="entry name" value="GLUTATHIONE-REGULATED POTASSIUM-EFFLUX SYSTEM ANCILLARY PROTEIN KEFG"/>
    <property type="match status" value="1"/>
</dbReference>
<evidence type="ECO:0000313" key="4">
    <source>
        <dbReference type="Proteomes" id="UP000183077"/>
    </source>
</evidence>
<organism evidence="3 4">
    <name type="scientific">Myroides marinus</name>
    <dbReference type="NCBI Taxonomy" id="703342"/>
    <lineage>
        <taxon>Bacteria</taxon>
        <taxon>Pseudomonadati</taxon>
        <taxon>Bacteroidota</taxon>
        <taxon>Flavobacteriia</taxon>
        <taxon>Flavobacteriales</taxon>
        <taxon>Flavobacteriaceae</taxon>
        <taxon>Myroides</taxon>
    </lineage>
</organism>
<dbReference type="Proteomes" id="UP000183077">
    <property type="component" value="Unassembled WGS sequence"/>
</dbReference>
<name>A0A1H6UPF1_9FLAO</name>
<dbReference type="AlphaFoldDB" id="A0A1H6UPF1"/>
<dbReference type="GO" id="GO:0003955">
    <property type="term" value="F:NAD(P)H dehydrogenase (quinone) activity"/>
    <property type="evidence" value="ECO:0007669"/>
    <property type="project" value="TreeGrafter"/>
</dbReference>
<protein>
    <submittedName>
        <fullName evidence="3">Putative NADPH-quinone reductase (Modulator of drug activity B)</fullName>
    </submittedName>
</protein>
<dbReference type="EMBL" id="FNYS01000006">
    <property type="protein sequence ID" value="SEI89915.1"/>
    <property type="molecule type" value="Genomic_DNA"/>
</dbReference>
<keyword evidence="1" id="KW-0560">Oxidoreductase</keyword>
<dbReference type="GO" id="GO:0009055">
    <property type="term" value="F:electron transfer activity"/>
    <property type="evidence" value="ECO:0007669"/>
    <property type="project" value="TreeGrafter"/>
</dbReference>
<evidence type="ECO:0000259" key="2">
    <source>
        <dbReference type="Pfam" id="PF02525"/>
    </source>
</evidence>
<dbReference type="Pfam" id="PF02525">
    <property type="entry name" value="Flavodoxin_2"/>
    <property type="match status" value="1"/>
</dbReference>
<dbReference type="GO" id="GO:0010181">
    <property type="term" value="F:FMN binding"/>
    <property type="evidence" value="ECO:0007669"/>
    <property type="project" value="TreeGrafter"/>
</dbReference>